<dbReference type="OrthoDB" id="5401369at2"/>
<dbReference type="InterPro" id="IPR029016">
    <property type="entry name" value="GAF-like_dom_sf"/>
</dbReference>
<dbReference type="InterPro" id="IPR036388">
    <property type="entry name" value="WH-like_DNA-bd_sf"/>
</dbReference>
<gene>
    <name evidence="6" type="ORF">FOZ76_01370</name>
</gene>
<dbReference type="InterPro" id="IPR050707">
    <property type="entry name" value="HTH_MetabolicPath_Reg"/>
</dbReference>
<sequence>MENFEAPENRQFVTALARGLELLRCFRPDSAELSNQLLARRSGLPRPTVSRLTYTLRTLGYLDYDPDSGKYRLGPGVLALGYATLAGVELRDVAKPHMERLAEATGVSVSLGRRDRYSMVYLENTRASRGTLTLGLGVGDRIPLMTTAMGRAYMCALPEAGREALLGSLRRAFPHEWEHFAPRWEMAQRDYAEYGCCFSFGDWHEDIHGVGAAIPYGPGHQIYGFNCGGPAFRLTRRYMMDEVAPRLREMTQALIDSRAPAAAPGGARELRTRAAA</sequence>
<reference evidence="6 7" key="1">
    <citation type="submission" date="2019-07" db="EMBL/GenBank/DDBJ databases">
        <title>Qingshengfaniella alkalisoli gen. nov., sp. nov., isolated from saline soil.</title>
        <authorList>
            <person name="Xu L."/>
            <person name="Huang X.-X."/>
            <person name="Sun J.-Q."/>
        </authorList>
    </citation>
    <scope>NUCLEOTIDE SEQUENCE [LARGE SCALE GENOMIC DNA]</scope>
    <source>
        <strain evidence="6 7">DSM 27279</strain>
    </source>
</reference>
<evidence type="ECO:0000313" key="6">
    <source>
        <dbReference type="EMBL" id="TSH99041.1"/>
    </source>
</evidence>
<dbReference type="Pfam" id="PF09339">
    <property type="entry name" value="HTH_IclR"/>
    <property type="match status" value="1"/>
</dbReference>
<dbReference type="SMART" id="SM00346">
    <property type="entry name" value="HTH_ICLR"/>
    <property type="match status" value="1"/>
</dbReference>
<dbReference type="PANTHER" id="PTHR30136">
    <property type="entry name" value="HELIX-TURN-HELIX TRANSCRIPTIONAL REGULATOR, ICLR FAMILY"/>
    <property type="match status" value="1"/>
</dbReference>
<evidence type="ECO:0000256" key="3">
    <source>
        <dbReference type="ARBA" id="ARBA00023163"/>
    </source>
</evidence>
<dbReference type="PROSITE" id="PS51078">
    <property type="entry name" value="ICLR_ED"/>
    <property type="match status" value="1"/>
</dbReference>
<proteinExistence type="predicted"/>
<comment type="caution">
    <text evidence="6">The sequence shown here is derived from an EMBL/GenBank/DDBJ whole genome shotgun (WGS) entry which is preliminary data.</text>
</comment>
<keyword evidence="7" id="KW-1185">Reference proteome</keyword>
<dbReference type="PANTHER" id="PTHR30136:SF33">
    <property type="entry name" value="TRANSCRIPTIONAL REGULATORY PROTEIN"/>
    <property type="match status" value="1"/>
</dbReference>
<dbReference type="GO" id="GO:0003700">
    <property type="term" value="F:DNA-binding transcription factor activity"/>
    <property type="evidence" value="ECO:0007669"/>
    <property type="project" value="TreeGrafter"/>
</dbReference>
<feature type="domain" description="IclR-ED" evidence="5">
    <location>
        <begin position="76"/>
        <end position="260"/>
    </location>
</feature>
<dbReference type="Pfam" id="PF01614">
    <property type="entry name" value="IclR_C"/>
    <property type="match status" value="1"/>
</dbReference>
<evidence type="ECO:0000259" key="4">
    <source>
        <dbReference type="PROSITE" id="PS51077"/>
    </source>
</evidence>
<feature type="domain" description="HTH iclR-type" evidence="4">
    <location>
        <begin position="13"/>
        <end position="75"/>
    </location>
</feature>
<accession>A0A556B1H0</accession>
<dbReference type="RefSeq" id="WP_143946319.1">
    <property type="nucleotide sequence ID" value="NZ_BAABMB010000001.1"/>
</dbReference>
<evidence type="ECO:0000313" key="7">
    <source>
        <dbReference type="Proteomes" id="UP000318405"/>
    </source>
</evidence>
<keyword evidence="3" id="KW-0804">Transcription</keyword>
<dbReference type="InterPro" id="IPR036390">
    <property type="entry name" value="WH_DNA-bd_sf"/>
</dbReference>
<dbReference type="InterPro" id="IPR014757">
    <property type="entry name" value="Tscrpt_reg_IclR_C"/>
</dbReference>
<organism evidence="6 7">
    <name type="scientific">Verticiella sediminum</name>
    <dbReference type="NCBI Taxonomy" id="1247510"/>
    <lineage>
        <taxon>Bacteria</taxon>
        <taxon>Pseudomonadati</taxon>
        <taxon>Pseudomonadota</taxon>
        <taxon>Betaproteobacteria</taxon>
        <taxon>Burkholderiales</taxon>
        <taxon>Alcaligenaceae</taxon>
        <taxon>Verticiella</taxon>
    </lineage>
</organism>
<evidence type="ECO:0000256" key="2">
    <source>
        <dbReference type="ARBA" id="ARBA00023125"/>
    </source>
</evidence>
<dbReference type="AlphaFoldDB" id="A0A556B1H0"/>
<dbReference type="SUPFAM" id="SSF46785">
    <property type="entry name" value="Winged helix' DNA-binding domain"/>
    <property type="match status" value="1"/>
</dbReference>
<name>A0A556B1H0_9BURK</name>
<evidence type="ECO:0000256" key="1">
    <source>
        <dbReference type="ARBA" id="ARBA00023015"/>
    </source>
</evidence>
<dbReference type="Proteomes" id="UP000318405">
    <property type="component" value="Unassembled WGS sequence"/>
</dbReference>
<dbReference type="SUPFAM" id="SSF55781">
    <property type="entry name" value="GAF domain-like"/>
    <property type="match status" value="1"/>
</dbReference>
<dbReference type="GO" id="GO:0003677">
    <property type="term" value="F:DNA binding"/>
    <property type="evidence" value="ECO:0007669"/>
    <property type="project" value="UniProtKB-KW"/>
</dbReference>
<dbReference type="Gene3D" id="3.30.450.40">
    <property type="match status" value="1"/>
</dbReference>
<evidence type="ECO:0000259" key="5">
    <source>
        <dbReference type="PROSITE" id="PS51078"/>
    </source>
</evidence>
<keyword evidence="1" id="KW-0805">Transcription regulation</keyword>
<dbReference type="GO" id="GO:0045892">
    <property type="term" value="P:negative regulation of DNA-templated transcription"/>
    <property type="evidence" value="ECO:0007669"/>
    <property type="project" value="TreeGrafter"/>
</dbReference>
<keyword evidence="2" id="KW-0238">DNA-binding</keyword>
<dbReference type="PROSITE" id="PS51077">
    <property type="entry name" value="HTH_ICLR"/>
    <property type="match status" value="1"/>
</dbReference>
<dbReference type="Gene3D" id="1.10.10.10">
    <property type="entry name" value="Winged helix-like DNA-binding domain superfamily/Winged helix DNA-binding domain"/>
    <property type="match status" value="1"/>
</dbReference>
<dbReference type="InterPro" id="IPR005471">
    <property type="entry name" value="Tscrpt_reg_IclR_N"/>
</dbReference>
<protein>
    <submittedName>
        <fullName evidence="6">IclR family transcriptional regulator</fullName>
    </submittedName>
</protein>
<dbReference type="EMBL" id="VLTJ01000002">
    <property type="protein sequence ID" value="TSH99041.1"/>
    <property type="molecule type" value="Genomic_DNA"/>
</dbReference>